<name>A0ABQ1FDX9_9BACL</name>
<protein>
    <submittedName>
        <fullName evidence="2">Uncharacterized protein</fullName>
    </submittedName>
</protein>
<organism evidence="2 3">
    <name type="scientific">Paenibacillus marchantiophytorum</name>
    <dbReference type="NCBI Taxonomy" id="1619310"/>
    <lineage>
        <taxon>Bacteria</taxon>
        <taxon>Bacillati</taxon>
        <taxon>Bacillota</taxon>
        <taxon>Bacilli</taxon>
        <taxon>Bacillales</taxon>
        <taxon>Paenibacillaceae</taxon>
        <taxon>Paenibacillus</taxon>
    </lineage>
</organism>
<keyword evidence="1" id="KW-0472">Membrane</keyword>
<dbReference type="Proteomes" id="UP000615455">
    <property type="component" value="Unassembled WGS sequence"/>
</dbReference>
<evidence type="ECO:0000313" key="2">
    <source>
        <dbReference type="EMBL" id="GGA08278.1"/>
    </source>
</evidence>
<evidence type="ECO:0000256" key="1">
    <source>
        <dbReference type="SAM" id="Phobius"/>
    </source>
</evidence>
<accession>A0ABQ1FDX9</accession>
<proteinExistence type="predicted"/>
<comment type="caution">
    <text evidence="2">The sequence shown here is derived from an EMBL/GenBank/DDBJ whole genome shotgun (WGS) entry which is preliminary data.</text>
</comment>
<keyword evidence="1" id="KW-1133">Transmembrane helix</keyword>
<keyword evidence="1" id="KW-0812">Transmembrane</keyword>
<dbReference type="RefSeq" id="WP_189019273.1">
    <property type="nucleotide sequence ID" value="NZ_BMHE01000054.1"/>
</dbReference>
<feature type="transmembrane region" description="Helical" evidence="1">
    <location>
        <begin position="27"/>
        <end position="53"/>
    </location>
</feature>
<evidence type="ECO:0000313" key="3">
    <source>
        <dbReference type="Proteomes" id="UP000615455"/>
    </source>
</evidence>
<sequence>MTGLYISGNSPIHGLNPLIKLSSAVPVILFLTLVTDAWTPLVFILINNALVILGGRISPL</sequence>
<dbReference type="EMBL" id="BMHE01000054">
    <property type="protein sequence ID" value="GGA08278.1"/>
    <property type="molecule type" value="Genomic_DNA"/>
</dbReference>
<keyword evidence="3" id="KW-1185">Reference proteome</keyword>
<gene>
    <name evidence="2" type="ORF">GCM10008018_62450</name>
</gene>
<reference evidence="3" key="1">
    <citation type="journal article" date="2019" name="Int. J. Syst. Evol. Microbiol.">
        <title>The Global Catalogue of Microorganisms (GCM) 10K type strain sequencing project: providing services to taxonomists for standard genome sequencing and annotation.</title>
        <authorList>
            <consortium name="The Broad Institute Genomics Platform"/>
            <consortium name="The Broad Institute Genome Sequencing Center for Infectious Disease"/>
            <person name="Wu L."/>
            <person name="Ma J."/>
        </authorList>
    </citation>
    <scope>NUCLEOTIDE SEQUENCE [LARGE SCALE GENOMIC DNA]</scope>
    <source>
        <strain evidence="3">CGMCC 1.15043</strain>
    </source>
</reference>